<sequence length="74" mass="7679">MVVAVAEEGNRRSGGMTPAESRQCASDLSAWFSKNGVDCAGGDAGEMEPLEKTLGGEVDGVFAELVEKCGNGIW</sequence>
<protein>
    <submittedName>
        <fullName evidence="2">Uncharacterized protein</fullName>
    </submittedName>
</protein>
<evidence type="ECO:0000256" key="1">
    <source>
        <dbReference type="SAM" id="MobiDB-lite"/>
    </source>
</evidence>
<reference evidence="2 3" key="1">
    <citation type="journal article" date="2023" name="Commun. Biol.">
        <title>Genome analysis of Parmales, the sister group of diatoms, reveals the evolutionary specialization of diatoms from phago-mixotrophs to photoautotrophs.</title>
        <authorList>
            <person name="Ban H."/>
            <person name="Sato S."/>
            <person name="Yoshikawa S."/>
            <person name="Yamada K."/>
            <person name="Nakamura Y."/>
            <person name="Ichinomiya M."/>
            <person name="Sato N."/>
            <person name="Blanc-Mathieu R."/>
            <person name="Endo H."/>
            <person name="Kuwata A."/>
            <person name="Ogata H."/>
        </authorList>
    </citation>
    <scope>NUCLEOTIDE SEQUENCE [LARGE SCALE GENOMIC DNA]</scope>
</reference>
<feature type="region of interest" description="Disordered" evidence="1">
    <location>
        <begin position="1"/>
        <end position="21"/>
    </location>
</feature>
<gene>
    <name evidence="2" type="ORF">TeGR_g8716</name>
</gene>
<organism evidence="2 3">
    <name type="scientific">Tetraparma gracilis</name>
    <dbReference type="NCBI Taxonomy" id="2962635"/>
    <lineage>
        <taxon>Eukaryota</taxon>
        <taxon>Sar</taxon>
        <taxon>Stramenopiles</taxon>
        <taxon>Ochrophyta</taxon>
        <taxon>Bolidophyceae</taxon>
        <taxon>Parmales</taxon>
        <taxon>Triparmaceae</taxon>
        <taxon>Tetraparma</taxon>
    </lineage>
</organism>
<comment type="caution">
    <text evidence="2">The sequence shown here is derived from an EMBL/GenBank/DDBJ whole genome shotgun (WGS) entry which is preliminary data.</text>
</comment>
<evidence type="ECO:0000313" key="2">
    <source>
        <dbReference type="EMBL" id="GMI21230.1"/>
    </source>
</evidence>
<dbReference type="Proteomes" id="UP001165060">
    <property type="component" value="Unassembled WGS sequence"/>
</dbReference>
<proteinExistence type="predicted"/>
<name>A0ABQ6M7T3_9STRA</name>
<dbReference type="EMBL" id="BRYB01001234">
    <property type="protein sequence ID" value="GMI21230.1"/>
    <property type="molecule type" value="Genomic_DNA"/>
</dbReference>
<keyword evidence="3" id="KW-1185">Reference proteome</keyword>
<accession>A0ABQ6M7T3</accession>
<evidence type="ECO:0000313" key="3">
    <source>
        <dbReference type="Proteomes" id="UP001165060"/>
    </source>
</evidence>